<comment type="caution">
    <text evidence="2">The sequence shown here is derived from an EMBL/GenBank/DDBJ whole genome shotgun (WGS) entry which is preliminary data.</text>
</comment>
<keyword evidence="3" id="KW-1185">Reference proteome</keyword>
<gene>
    <name evidence="2" type="ORF">CRG98_047167</name>
</gene>
<evidence type="ECO:0000313" key="2">
    <source>
        <dbReference type="EMBL" id="PKI32442.1"/>
    </source>
</evidence>
<dbReference type="AlphaFoldDB" id="A0A2I0HL33"/>
<feature type="compositionally biased region" description="Low complexity" evidence="1">
    <location>
        <begin position="12"/>
        <end position="25"/>
    </location>
</feature>
<protein>
    <submittedName>
        <fullName evidence="2">Uncharacterized protein</fullName>
    </submittedName>
</protein>
<organism evidence="2 3">
    <name type="scientific">Punica granatum</name>
    <name type="common">Pomegranate</name>
    <dbReference type="NCBI Taxonomy" id="22663"/>
    <lineage>
        <taxon>Eukaryota</taxon>
        <taxon>Viridiplantae</taxon>
        <taxon>Streptophyta</taxon>
        <taxon>Embryophyta</taxon>
        <taxon>Tracheophyta</taxon>
        <taxon>Spermatophyta</taxon>
        <taxon>Magnoliopsida</taxon>
        <taxon>eudicotyledons</taxon>
        <taxon>Gunneridae</taxon>
        <taxon>Pentapetalae</taxon>
        <taxon>rosids</taxon>
        <taxon>malvids</taxon>
        <taxon>Myrtales</taxon>
        <taxon>Lythraceae</taxon>
        <taxon>Punica</taxon>
    </lineage>
</organism>
<evidence type="ECO:0000313" key="3">
    <source>
        <dbReference type="Proteomes" id="UP000233551"/>
    </source>
</evidence>
<sequence length="108" mass="11798">MEGFPKDLWQPLLSGTKSPSSGPSTVEATWKRRRLWSVDFALVSQRWPTGEWLGPNDLSMSRRAAPPSGPLIWKGEIGQSAESQSKGKGKGEGNPSNEGMDGWMDACH</sequence>
<dbReference type="Proteomes" id="UP000233551">
    <property type="component" value="Unassembled WGS sequence"/>
</dbReference>
<dbReference type="EMBL" id="PGOL01007638">
    <property type="protein sequence ID" value="PKI32442.1"/>
    <property type="molecule type" value="Genomic_DNA"/>
</dbReference>
<accession>A0A2I0HL33</accession>
<proteinExistence type="predicted"/>
<feature type="region of interest" description="Disordered" evidence="1">
    <location>
        <begin position="51"/>
        <end position="108"/>
    </location>
</feature>
<evidence type="ECO:0000256" key="1">
    <source>
        <dbReference type="SAM" id="MobiDB-lite"/>
    </source>
</evidence>
<feature type="region of interest" description="Disordered" evidence="1">
    <location>
        <begin position="1"/>
        <end position="27"/>
    </location>
</feature>
<reference evidence="2 3" key="1">
    <citation type="submission" date="2017-11" db="EMBL/GenBank/DDBJ databases">
        <title>De-novo sequencing of pomegranate (Punica granatum L.) genome.</title>
        <authorList>
            <person name="Akparov Z."/>
            <person name="Amiraslanov A."/>
            <person name="Hajiyeva S."/>
            <person name="Abbasov M."/>
            <person name="Kaur K."/>
            <person name="Hamwieh A."/>
            <person name="Solovyev V."/>
            <person name="Salamov A."/>
            <person name="Braich B."/>
            <person name="Kosarev P."/>
            <person name="Mahmoud A."/>
            <person name="Hajiyev E."/>
            <person name="Babayeva S."/>
            <person name="Izzatullayeva V."/>
            <person name="Mammadov A."/>
            <person name="Mammadov A."/>
            <person name="Sharifova S."/>
            <person name="Ojaghi J."/>
            <person name="Eynullazada K."/>
            <person name="Bayramov B."/>
            <person name="Abdulazimova A."/>
            <person name="Shahmuradov I."/>
        </authorList>
    </citation>
    <scope>NUCLEOTIDE SEQUENCE [LARGE SCALE GENOMIC DNA]</scope>
    <source>
        <strain evidence="3">cv. AG2017</strain>
        <tissue evidence="2">Leaf</tissue>
    </source>
</reference>
<name>A0A2I0HL33_PUNGR</name>